<dbReference type="EMBL" id="JADEXN010000374">
    <property type="protein sequence ID" value="MBE9042520.1"/>
    <property type="molecule type" value="Genomic_DNA"/>
</dbReference>
<keyword evidence="2" id="KW-1185">Reference proteome</keyword>
<dbReference type="RefSeq" id="WP_264322679.1">
    <property type="nucleotide sequence ID" value="NZ_JADEXN010000374.1"/>
</dbReference>
<protein>
    <submittedName>
        <fullName evidence="1">Uncharacterized protein</fullName>
    </submittedName>
</protein>
<comment type="caution">
    <text evidence="1">The sequence shown here is derived from an EMBL/GenBank/DDBJ whole genome shotgun (WGS) entry which is preliminary data.</text>
</comment>
<reference evidence="1" key="1">
    <citation type="submission" date="2020-10" db="EMBL/GenBank/DDBJ databases">
        <authorList>
            <person name="Castelo-Branco R."/>
            <person name="Eusebio N."/>
            <person name="Adriana R."/>
            <person name="Vieira A."/>
            <person name="Brugerolle De Fraissinette N."/>
            <person name="Rezende De Castro R."/>
            <person name="Schneider M.P."/>
            <person name="Vasconcelos V."/>
            <person name="Leao P.N."/>
        </authorList>
    </citation>
    <scope>NUCLEOTIDE SEQUENCE</scope>
    <source>
        <strain evidence="1">LEGE 11467</strain>
    </source>
</reference>
<evidence type="ECO:0000313" key="1">
    <source>
        <dbReference type="EMBL" id="MBE9042520.1"/>
    </source>
</evidence>
<accession>A0A928Z9C8</accession>
<dbReference type="Proteomes" id="UP000621799">
    <property type="component" value="Unassembled WGS sequence"/>
</dbReference>
<proteinExistence type="predicted"/>
<gene>
    <name evidence="1" type="ORF">IQ235_17255</name>
</gene>
<evidence type="ECO:0000313" key="2">
    <source>
        <dbReference type="Proteomes" id="UP000621799"/>
    </source>
</evidence>
<sequence length="458" mass="52129">MGATNLQLGQVARLDSLHPSHSRGRLQPQEIIHRYLQDIVRDWVPEDVLCEFKNLFIHANTKRAEALQALQDIVRGNQEQHFISTIERSSYIILNYWELNGQAQFIPQLVQSFGDPTIKGSSVSPVLRRVRTWLKRFVASPAYQELMLFAARSRASETPDLPQGKWSDRYLAYKLAAQSLNVHKSGEQRELARVVAGKHKDHFKFALAKYVTRCQSVGYDDRTCPNPTIFGDSILRLMKTIVVKQQGMSSAKIAQMFVERSTGASYASFKTGLQQYLFGACQKQGWATQLTWEFSRKLNALYREKNTATVNESLRFRTCTRAIEWLTTENHREPSQLFHFLVSRGNPLTLAFVLLKLVFIDPHSHTHLERCIADLILYYEGLPEADCQEAIQFFEVFKILCAIYAEDVEYTLVKVKPGDANRAGSFNPNAYRLFARLKSDAATPASGKVREKASGKPC</sequence>
<dbReference type="AlphaFoldDB" id="A0A928Z9C8"/>
<organism evidence="1 2">
    <name type="scientific">Zarconia navalis LEGE 11467</name>
    <dbReference type="NCBI Taxonomy" id="1828826"/>
    <lineage>
        <taxon>Bacteria</taxon>
        <taxon>Bacillati</taxon>
        <taxon>Cyanobacteriota</taxon>
        <taxon>Cyanophyceae</taxon>
        <taxon>Oscillatoriophycideae</taxon>
        <taxon>Oscillatoriales</taxon>
        <taxon>Oscillatoriales incertae sedis</taxon>
        <taxon>Zarconia</taxon>
        <taxon>Zarconia navalis</taxon>
    </lineage>
</organism>
<name>A0A928Z9C8_9CYAN</name>